<dbReference type="Gene3D" id="2.40.50.100">
    <property type="match status" value="1"/>
</dbReference>
<evidence type="ECO:0000313" key="2">
    <source>
        <dbReference type="EMBL" id="MBO8427580.1"/>
    </source>
</evidence>
<organism evidence="2 3">
    <name type="scientific">Candidatus Onthovivens merdipullorum</name>
    <dbReference type="NCBI Taxonomy" id="2840889"/>
    <lineage>
        <taxon>Bacteria</taxon>
        <taxon>Bacillati</taxon>
        <taxon>Bacillota</taxon>
        <taxon>Bacilli</taxon>
        <taxon>Bacillales</taxon>
        <taxon>Candidatus Onthovivens</taxon>
    </lineage>
</organism>
<feature type="domain" description="ABC transporter" evidence="1">
    <location>
        <begin position="1"/>
        <end position="217"/>
    </location>
</feature>
<dbReference type="Proteomes" id="UP000823613">
    <property type="component" value="Unassembled WGS sequence"/>
</dbReference>
<keyword evidence="2" id="KW-0547">Nucleotide-binding</keyword>
<name>A0A9D9GUC6_9BACL</name>
<dbReference type="GO" id="GO:0055052">
    <property type="term" value="C:ATP-binding cassette (ABC) transporter complex, substrate-binding subunit-containing"/>
    <property type="evidence" value="ECO:0007669"/>
    <property type="project" value="TreeGrafter"/>
</dbReference>
<reference evidence="2" key="1">
    <citation type="submission" date="2020-10" db="EMBL/GenBank/DDBJ databases">
        <authorList>
            <person name="Gilroy R."/>
        </authorList>
    </citation>
    <scope>NUCLEOTIDE SEQUENCE</scope>
    <source>
        <strain evidence="2">11159</strain>
    </source>
</reference>
<dbReference type="Pfam" id="PF00005">
    <property type="entry name" value="ABC_tran"/>
    <property type="match status" value="1"/>
</dbReference>
<dbReference type="PROSITE" id="PS00211">
    <property type="entry name" value="ABC_TRANSPORTER_1"/>
    <property type="match status" value="1"/>
</dbReference>
<dbReference type="InterPro" id="IPR047641">
    <property type="entry name" value="ABC_transpr_MalK/UgpC-like"/>
</dbReference>
<dbReference type="InterPro" id="IPR003439">
    <property type="entry name" value="ABC_transporter-like_ATP-bd"/>
</dbReference>
<gene>
    <name evidence="2" type="ORF">IAC58_03400</name>
</gene>
<keyword evidence="2" id="KW-0067">ATP-binding</keyword>
<evidence type="ECO:0000313" key="3">
    <source>
        <dbReference type="Proteomes" id="UP000823613"/>
    </source>
</evidence>
<dbReference type="Gene3D" id="2.40.50.140">
    <property type="entry name" value="Nucleic acid-binding proteins"/>
    <property type="match status" value="1"/>
</dbReference>
<dbReference type="EMBL" id="JADIMY010000072">
    <property type="protein sequence ID" value="MBO8427580.1"/>
    <property type="molecule type" value="Genomic_DNA"/>
</dbReference>
<dbReference type="InterPro" id="IPR017871">
    <property type="entry name" value="ABC_transporter-like_CS"/>
</dbReference>
<dbReference type="PROSITE" id="PS50893">
    <property type="entry name" value="ABC_TRANSPORTER_2"/>
    <property type="match status" value="1"/>
</dbReference>
<dbReference type="SUPFAM" id="SSF50331">
    <property type="entry name" value="MOP-like"/>
    <property type="match status" value="1"/>
</dbReference>
<dbReference type="GO" id="GO:0005524">
    <property type="term" value="F:ATP binding"/>
    <property type="evidence" value="ECO:0007669"/>
    <property type="project" value="UniProtKB-KW"/>
</dbReference>
<dbReference type="InterPro" id="IPR008995">
    <property type="entry name" value="Mo/tungstate-bd_C_term_dom"/>
</dbReference>
<dbReference type="PANTHER" id="PTHR43875:SF1">
    <property type="entry name" value="OSMOPROTECTIVE COMPOUNDS UPTAKE ATP-BINDING PROTEIN GGTA"/>
    <property type="match status" value="1"/>
</dbReference>
<dbReference type="InterPro" id="IPR027417">
    <property type="entry name" value="P-loop_NTPase"/>
</dbReference>
<evidence type="ECO:0000259" key="1">
    <source>
        <dbReference type="PROSITE" id="PS50893"/>
    </source>
</evidence>
<dbReference type="GO" id="GO:0016887">
    <property type="term" value="F:ATP hydrolysis activity"/>
    <property type="evidence" value="ECO:0007669"/>
    <property type="project" value="InterPro"/>
</dbReference>
<reference evidence="2" key="2">
    <citation type="journal article" date="2021" name="PeerJ">
        <title>Extensive microbial diversity within the chicken gut microbiome revealed by metagenomics and culture.</title>
        <authorList>
            <person name="Gilroy R."/>
            <person name="Ravi A."/>
            <person name="Getino M."/>
            <person name="Pursley I."/>
            <person name="Horton D.L."/>
            <person name="Alikhan N.F."/>
            <person name="Baker D."/>
            <person name="Gharbi K."/>
            <person name="Hall N."/>
            <person name="Watson M."/>
            <person name="Adriaenssens E.M."/>
            <person name="Foster-Nyarko E."/>
            <person name="Jarju S."/>
            <person name="Secka A."/>
            <person name="Antonio M."/>
            <person name="Oren A."/>
            <person name="Chaudhuri R.R."/>
            <person name="La Ragione R."/>
            <person name="Hildebrand F."/>
            <person name="Pallen M.J."/>
        </authorList>
    </citation>
    <scope>NUCLEOTIDE SEQUENCE</scope>
    <source>
        <strain evidence="2">11159</strain>
    </source>
</reference>
<protein>
    <submittedName>
        <fullName evidence="2">ABC transporter ATP-binding protein</fullName>
    </submittedName>
</protein>
<dbReference type="InterPro" id="IPR012340">
    <property type="entry name" value="NA-bd_OB-fold"/>
</dbReference>
<proteinExistence type="predicted"/>
<dbReference type="Gene3D" id="3.40.50.300">
    <property type="entry name" value="P-loop containing nucleotide triphosphate hydrolases"/>
    <property type="match status" value="1"/>
</dbReference>
<accession>A0A9D9GUC6</accession>
<dbReference type="AlphaFoldDB" id="A0A9D9GUC6"/>
<dbReference type="PANTHER" id="PTHR43875">
    <property type="entry name" value="MALTODEXTRIN IMPORT ATP-BINDING PROTEIN MSMX"/>
    <property type="match status" value="1"/>
</dbReference>
<comment type="caution">
    <text evidence="2">The sequence shown here is derived from an EMBL/GenBank/DDBJ whole genome shotgun (WGS) entry which is preliminary data.</text>
</comment>
<dbReference type="SUPFAM" id="SSF52540">
    <property type="entry name" value="P-loop containing nucleoside triphosphate hydrolases"/>
    <property type="match status" value="1"/>
</dbReference>
<sequence>MRKTNVSQKTAKILLDFALSIKDLSDNEKIEAVNNELADYSAALERVKSNYLNNNFHLNEKGEMIPSIDFDNKNWDGKKVHQIKYRKLSAEEIDLKVRHVSRVVKIGEFMERYPSELSGGQQQRVAIARTLAPGPKVLFMDEPLSNLDAKLRLEMRGELKRLHLETGSTFVYVTHDQLEAMTLATKICLINNGVLQQYDAPLDVYKKPNNIFVADFVGSPAINFIEALVNQSEDKKINLTMLDGLKFEYVPTIDLDLAKLKVERDEEFKEKEEQENALKANKKFVEKGNKDVSFKFAISKVTETVTSDEERNIADNEYVIGIRPEFIYLSDNGDIQGEIYNALPSGMETTVKIRLNEFLLTGVVFGGVDYKVGSNCKLNFVGKEILLFDRKSGKLLSQGSLKYLGK</sequence>